<feature type="region of interest" description="Disordered" evidence="1">
    <location>
        <begin position="1"/>
        <end position="56"/>
    </location>
</feature>
<protein>
    <submittedName>
        <fullName evidence="2">Uncharacterized protein</fullName>
    </submittedName>
</protein>
<evidence type="ECO:0000256" key="1">
    <source>
        <dbReference type="SAM" id="MobiDB-lite"/>
    </source>
</evidence>
<dbReference type="EMBL" id="ML994621">
    <property type="protein sequence ID" value="KAF2189130.1"/>
    <property type="molecule type" value="Genomic_DNA"/>
</dbReference>
<dbReference type="AlphaFoldDB" id="A0A6A6EG79"/>
<evidence type="ECO:0000313" key="2">
    <source>
        <dbReference type="EMBL" id="KAF2189130.1"/>
    </source>
</evidence>
<sequence>MPTTTPSHRLVSPLNCLPRRRRTTRTHRDRPRHSRGGGRALRAAGRRSSCDRKRPCTPLRRIQPRYVDPTIPFPLCWGLYKGLIAIAA</sequence>
<proteinExistence type="predicted"/>
<name>A0A6A6EG79_9PEZI</name>
<keyword evidence="3" id="KW-1185">Reference proteome</keyword>
<reference evidence="2" key="1">
    <citation type="journal article" date="2020" name="Stud. Mycol.">
        <title>101 Dothideomycetes genomes: a test case for predicting lifestyles and emergence of pathogens.</title>
        <authorList>
            <person name="Haridas S."/>
            <person name="Albert R."/>
            <person name="Binder M."/>
            <person name="Bloem J."/>
            <person name="Labutti K."/>
            <person name="Salamov A."/>
            <person name="Andreopoulos B."/>
            <person name="Baker S."/>
            <person name="Barry K."/>
            <person name="Bills G."/>
            <person name="Bluhm B."/>
            <person name="Cannon C."/>
            <person name="Castanera R."/>
            <person name="Culley D."/>
            <person name="Daum C."/>
            <person name="Ezra D."/>
            <person name="Gonzalez J."/>
            <person name="Henrissat B."/>
            <person name="Kuo A."/>
            <person name="Liang C."/>
            <person name="Lipzen A."/>
            <person name="Lutzoni F."/>
            <person name="Magnuson J."/>
            <person name="Mondo S."/>
            <person name="Nolan M."/>
            <person name="Ohm R."/>
            <person name="Pangilinan J."/>
            <person name="Park H.-J."/>
            <person name="Ramirez L."/>
            <person name="Alfaro M."/>
            <person name="Sun H."/>
            <person name="Tritt A."/>
            <person name="Yoshinaga Y."/>
            <person name="Zwiers L.-H."/>
            <person name="Turgeon B."/>
            <person name="Goodwin S."/>
            <person name="Spatafora J."/>
            <person name="Crous P."/>
            <person name="Grigoriev I."/>
        </authorList>
    </citation>
    <scope>NUCLEOTIDE SEQUENCE</scope>
    <source>
        <strain evidence="2">CBS 207.26</strain>
    </source>
</reference>
<gene>
    <name evidence="2" type="ORF">K469DRAFT_57936</name>
</gene>
<evidence type="ECO:0000313" key="3">
    <source>
        <dbReference type="Proteomes" id="UP000800200"/>
    </source>
</evidence>
<organism evidence="2 3">
    <name type="scientific">Zopfia rhizophila CBS 207.26</name>
    <dbReference type="NCBI Taxonomy" id="1314779"/>
    <lineage>
        <taxon>Eukaryota</taxon>
        <taxon>Fungi</taxon>
        <taxon>Dikarya</taxon>
        <taxon>Ascomycota</taxon>
        <taxon>Pezizomycotina</taxon>
        <taxon>Dothideomycetes</taxon>
        <taxon>Dothideomycetes incertae sedis</taxon>
        <taxon>Zopfiaceae</taxon>
        <taxon>Zopfia</taxon>
    </lineage>
</organism>
<dbReference type="Proteomes" id="UP000800200">
    <property type="component" value="Unassembled WGS sequence"/>
</dbReference>
<accession>A0A6A6EG79</accession>
<feature type="compositionally biased region" description="Basic residues" evidence="1">
    <location>
        <begin position="18"/>
        <end position="36"/>
    </location>
</feature>